<feature type="compositionally biased region" description="Low complexity" evidence="2">
    <location>
        <begin position="455"/>
        <end position="477"/>
    </location>
</feature>
<accession>A0A9J6BYH0</accession>
<feature type="compositionally biased region" description="Basic residues" evidence="2">
    <location>
        <begin position="225"/>
        <end position="248"/>
    </location>
</feature>
<reference evidence="3" key="1">
    <citation type="submission" date="2021-03" db="EMBL/GenBank/DDBJ databases">
        <title>Chromosome level genome of the anhydrobiotic midge Polypedilum vanderplanki.</title>
        <authorList>
            <person name="Yoshida Y."/>
            <person name="Kikawada T."/>
            <person name="Gusev O."/>
        </authorList>
    </citation>
    <scope>NUCLEOTIDE SEQUENCE</scope>
    <source>
        <strain evidence="3">NIAS01</strain>
        <tissue evidence="3">Whole body or cell culture</tissue>
    </source>
</reference>
<feature type="compositionally biased region" description="Acidic residues" evidence="2">
    <location>
        <begin position="283"/>
        <end position="293"/>
    </location>
</feature>
<feature type="region of interest" description="Disordered" evidence="2">
    <location>
        <begin position="280"/>
        <end position="308"/>
    </location>
</feature>
<evidence type="ECO:0000256" key="2">
    <source>
        <dbReference type="SAM" id="MobiDB-lite"/>
    </source>
</evidence>
<sequence>MAVLEEVSQHPNSQTKQESGYDIPIKKTKMDDTSMSHYLRELYPATLLYQFSQLSRQQPWLTAASSPKHIIAPFGTALPYLSSSQEPPLLQNPERVVRHTENERFDRSYQPNVALAPRQTILAKEREQREYEKETSTVIKRETIQIKQERPSTPNAHELSPELRHNSPETTVVLETNVQDSKASVAPISPENQSGSNEITSSTSPVPATPSSLTPNKQESISPPHIHHRSHHHHMINSSHHLMHHKKSQSSSASPPTVVVKMTNPQLNGIKKMPLIGNPEFELSTDTDEESLGEPDSSNHVGGANSGSLAQTPSEFVAILLKNNSLDDHKKILDLVQYMEKDIAQSKEAHKKEIRELQQIIDEQRKENELLKVQLSQQHKMSVIATASCLSSSSSSSSSSLSSNSSFDFDQQRNGERRNSIVAAEKPNVIIKPPKKSMLRITPLLLENDCKATANNNNNNNNSNSNSINQSSTTTTTPSIVMKPKCEDIMNNNNTKMFNNNNSSSTTTSTTTSVVINGNQQQQTEMTSNDLQKTAIKTEKL</sequence>
<keyword evidence="1" id="KW-0175">Coiled coil</keyword>
<feature type="region of interest" description="Disordered" evidence="2">
    <location>
        <begin position="180"/>
        <end position="257"/>
    </location>
</feature>
<feature type="compositionally biased region" description="Low complexity" evidence="2">
    <location>
        <begin position="200"/>
        <end position="224"/>
    </location>
</feature>
<feature type="compositionally biased region" description="Polar residues" evidence="2">
    <location>
        <begin position="296"/>
        <end position="308"/>
    </location>
</feature>
<feature type="region of interest" description="Disordered" evidence="2">
    <location>
        <begin position="393"/>
        <end position="421"/>
    </location>
</feature>
<evidence type="ECO:0000313" key="4">
    <source>
        <dbReference type="Proteomes" id="UP001107558"/>
    </source>
</evidence>
<evidence type="ECO:0000256" key="1">
    <source>
        <dbReference type="SAM" id="Coils"/>
    </source>
</evidence>
<dbReference type="EMBL" id="JADBJN010000002">
    <property type="protein sequence ID" value="KAG5674903.1"/>
    <property type="molecule type" value="Genomic_DNA"/>
</dbReference>
<dbReference type="OrthoDB" id="6760534at2759"/>
<feature type="region of interest" description="Disordered" evidence="2">
    <location>
        <begin position="519"/>
        <end position="541"/>
    </location>
</feature>
<feature type="compositionally biased region" description="Polar residues" evidence="2">
    <location>
        <begin position="519"/>
        <end position="532"/>
    </location>
</feature>
<feature type="region of interest" description="Disordered" evidence="2">
    <location>
        <begin position="454"/>
        <end position="483"/>
    </location>
</feature>
<dbReference type="AlphaFoldDB" id="A0A9J6BYH0"/>
<proteinExistence type="predicted"/>
<feature type="region of interest" description="Disordered" evidence="2">
    <location>
        <begin position="144"/>
        <end position="167"/>
    </location>
</feature>
<protein>
    <submittedName>
        <fullName evidence="3">Uncharacterized protein</fullName>
    </submittedName>
</protein>
<evidence type="ECO:0000313" key="3">
    <source>
        <dbReference type="EMBL" id="KAG5674903.1"/>
    </source>
</evidence>
<feature type="compositionally biased region" description="Basic and acidic residues" evidence="2">
    <location>
        <begin position="410"/>
        <end position="419"/>
    </location>
</feature>
<gene>
    <name evidence="3" type="ORF">PVAND_004848</name>
</gene>
<comment type="caution">
    <text evidence="3">The sequence shown here is derived from an EMBL/GenBank/DDBJ whole genome shotgun (WGS) entry which is preliminary data.</text>
</comment>
<name>A0A9J6BYH0_POLVA</name>
<feature type="compositionally biased region" description="Polar residues" evidence="2">
    <location>
        <begin position="190"/>
        <end position="199"/>
    </location>
</feature>
<dbReference type="Proteomes" id="UP001107558">
    <property type="component" value="Chromosome 2"/>
</dbReference>
<feature type="region of interest" description="Disordered" evidence="2">
    <location>
        <begin position="1"/>
        <end position="21"/>
    </location>
</feature>
<keyword evidence="4" id="KW-1185">Reference proteome</keyword>
<organism evidence="3 4">
    <name type="scientific">Polypedilum vanderplanki</name>
    <name type="common">Sleeping chironomid midge</name>
    <dbReference type="NCBI Taxonomy" id="319348"/>
    <lineage>
        <taxon>Eukaryota</taxon>
        <taxon>Metazoa</taxon>
        <taxon>Ecdysozoa</taxon>
        <taxon>Arthropoda</taxon>
        <taxon>Hexapoda</taxon>
        <taxon>Insecta</taxon>
        <taxon>Pterygota</taxon>
        <taxon>Neoptera</taxon>
        <taxon>Endopterygota</taxon>
        <taxon>Diptera</taxon>
        <taxon>Nematocera</taxon>
        <taxon>Chironomoidea</taxon>
        <taxon>Chironomidae</taxon>
        <taxon>Chironominae</taxon>
        <taxon>Polypedilum</taxon>
        <taxon>Polypedilum</taxon>
    </lineage>
</organism>
<feature type="compositionally biased region" description="Polar residues" evidence="2">
    <location>
        <begin position="9"/>
        <end position="18"/>
    </location>
</feature>
<feature type="compositionally biased region" description="Low complexity" evidence="2">
    <location>
        <begin position="393"/>
        <end position="406"/>
    </location>
</feature>
<feature type="coiled-coil region" evidence="1">
    <location>
        <begin position="343"/>
        <end position="374"/>
    </location>
</feature>